<gene>
    <name evidence="1" type="ORF">E0L32_002720</name>
</gene>
<dbReference type="PANTHER" id="PTHR46761">
    <property type="entry name" value="RAN GTPASE-ACTIVATING PROTEIN 1"/>
    <property type="match status" value="1"/>
</dbReference>
<proteinExistence type="predicted"/>
<dbReference type="InParanoid" id="A0A507BM06"/>
<dbReference type="InterPro" id="IPR045203">
    <property type="entry name" value="RanGAP1/2"/>
</dbReference>
<organism evidence="1 2">
    <name type="scientific">Thyridium curvatum</name>
    <dbReference type="NCBI Taxonomy" id="1093900"/>
    <lineage>
        <taxon>Eukaryota</taxon>
        <taxon>Fungi</taxon>
        <taxon>Dikarya</taxon>
        <taxon>Ascomycota</taxon>
        <taxon>Pezizomycotina</taxon>
        <taxon>Sordariomycetes</taxon>
        <taxon>Sordariomycetidae</taxon>
        <taxon>Thyridiales</taxon>
        <taxon>Thyridiaceae</taxon>
        <taxon>Thyridium</taxon>
    </lineage>
</organism>
<dbReference type="OrthoDB" id="333024at2759"/>
<keyword evidence="2" id="KW-1185">Reference proteome</keyword>
<dbReference type="RefSeq" id="XP_030999922.1">
    <property type="nucleotide sequence ID" value="XM_031136941.1"/>
</dbReference>
<dbReference type="GO" id="GO:0005096">
    <property type="term" value="F:GTPase activator activity"/>
    <property type="evidence" value="ECO:0007669"/>
    <property type="project" value="InterPro"/>
</dbReference>
<dbReference type="GeneID" id="41970167"/>
<evidence type="ECO:0000313" key="1">
    <source>
        <dbReference type="EMBL" id="TPX18211.1"/>
    </source>
</evidence>
<comment type="caution">
    <text evidence="1">The sequence shown here is derived from an EMBL/GenBank/DDBJ whole genome shotgun (WGS) entry which is preliminary data.</text>
</comment>
<dbReference type="InterPro" id="IPR032675">
    <property type="entry name" value="LRR_dom_sf"/>
</dbReference>
<dbReference type="STRING" id="1093900.A0A507BM06"/>
<dbReference type="Proteomes" id="UP000319257">
    <property type="component" value="Unassembled WGS sequence"/>
</dbReference>
<evidence type="ECO:0008006" key="3">
    <source>
        <dbReference type="Google" id="ProtNLM"/>
    </source>
</evidence>
<dbReference type="PANTHER" id="PTHR46761:SF2">
    <property type="entry name" value="RAN GTPASE-ACTIVATING PROTEIN 1"/>
    <property type="match status" value="1"/>
</dbReference>
<reference evidence="1 2" key="1">
    <citation type="submission" date="2019-06" db="EMBL/GenBank/DDBJ databases">
        <title>Draft genome sequence of the filamentous fungus Phialemoniopsis curvata isolated from diesel fuel.</title>
        <authorList>
            <person name="Varaljay V.A."/>
            <person name="Lyon W.J."/>
            <person name="Crouch A.L."/>
            <person name="Drake C.E."/>
            <person name="Hollomon J.M."/>
            <person name="Nadeau L.J."/>
            <person name="Nunn H.S."/>
            <person name="Stevenson B.S."/>
            <person name="Bojanowski C.L."/>
            <person name="Crookes-Goodson W.J."/>
        </authorList>
    </citation>
    <scope>NUCLEOTIDE SEQUENCE [LARGE SCALE GENOMIC DNA]</scope>
    <source>
        <strain evidence="1 2">D216</strain>
    </source>
</reference>
<evidence type="ECO:0000313" key="2">
    <source>
        <dbReference type="Proteomes" id="UP000319257"/>
    </source>
</evidence>
<dbReference type="InterPro" id="IPR001611">
    <property type="entry name" value="Leu-rich_rpt"/>
</dbReference>
<dbReference type="Pfam" id="PF13516">
    <property type="entry name" value="LRR_6"/>
    <property type="match status" value="2"/>
</dbReference>
<accession>A0A507BM06</accession>
<dbReference type="SUPFAM" id="SSF52047">
    <property type="entry name" value="RNI-like"/>
    <property type="match status" value="1"/>
</dbReference>
<dbReference type="EMBL" id="SKBQ01000011">
    <property type="protein sequence ID" value="TPX18211.1"/>
    <property type="molecule type" value="Genomic_DNA"/>
</dbReference>
<name>A0A507BM06_9PEZI</name>
<dbReference type="Gene3D" id="3.80.10.10">
    <property type="entry name" value="Ribonuclease Inhibitor"/>
    <property type="match status" value="2"/>
</dbReference>
<sequence>MATATLVRNAPLALGIHNREPNGAFPLPEQTFNLHEAIYLAGLCRAALTTLGSTDATDFSKFWQGIICASSSLELIAYRLIDPLTPYTVEEILQLPLNTLRIDDELHSLPRRKTARAALAFGIASLLYPCHEGSLSSVIRYEEDRSKLRAWAALQRQYDTLVSTQRHGRTGNGIVGAGPGVGAPAWTARILAQGPWDPTKFDVSTDGAPALPMPVTVAEAETLSPFFDHLASGGTHDGAAAGGGNPDAGAPLDEGYGEPHYGVAGIEFTRGVVYEDQRMDLCKQVVGPDHIGRLMDSLRTNTFIKHFLLGNNIIGPVGAREIARFVDEFPDRMDTWYLAGNCIDGPSFSILTDSMVKSPAVTNMWFKRNPLGRGAAHDIFRLITRTNLRTLDLDQTELGDQGVAELFTLLAKHVPTNGGRIPLQHIYLNGLGISVAGASAIGSFLASPHCQLQSLYMSCNPLGDDGAEALAGAMGKATSPSLARLCLQSTGLNSRGMRALCAVLKTWAGFRLLDVSQAVATQDLRQAYNYIDGAAVPAILELVDAGQLNYLDLGHTAIKPSDLRTIASAVAQSPSLLFYSSFSILPEEDPKMKVAEAKKLRLEREQLQARLRARLESNVRKAYGDEQMTYMRFVDNERRWLVSDKTDVRKIDSVYRNRDAGLARRKLKTLVKEWDDDDDTLERVMKAHGPFCTLRQK</sequence>
<protein>
    <recommendedName>
        <fullName evidence="3">RNI-like protein</fullName>
    </recommendedName>
</protein>
<dbReference type="AlphaFoldDB" id="A0A507BM06"/>
<dbReference type="SMART" id="SM00368">
    <property type="entry name" value="LRR_RI"/>
    <property type="match status" value="5"/>
</dbReference>